<feature type="transmembrane region" description="Helical" evidence="3">
    <location>
        <begin position="755"/>
        <end position="779"/>
    </location>
</feature>
<feature type="compositionally biased region" description="Polar residues" evidence="2">
    <location>
        <begin position="556"/>
        <end position="571"/>
    </location>
</feature>
<dbReference type="Pfam" id="PF04547">
    <property type="entry name" value="Anoctamin"/>
    <property type="match status" value="1"/>
</dbReference>
<sequence length="1528" mass="181350">MNPTKLEIKESVQTIKSQKTVNFNLVKDRQNLPATHKDINIEKYETVNKENQNIYKIPKKQYLRIKELEFQRLLEEPVKEEQVDLEVLDEFTKADNLNRSITLTDKKEVNQIENPNDFLKVVKEVDQYRFKKRNINNEQGLGVFYTLKEIKNINMGNYGIIQPYSSLDTDKQVQSWGIHCTYTDIYSNNTLTNEIPFQCNQGKIQAWSSQSNYDAEDDFRFFYGVIINQNEDIVSDCSQLSEQYMVNTEYNNWSSNILEQNRKDCVGNQKCTFKANRELFDDQLFNKYDQEEIQIYIRYYCEQNDVIFPTGKVDKKDIAITVITFDLLICILFIYMIFNLKRSQNIEQEIMRINSISSNLFTIEINNLPQINTQQLRENIYYHFEKYMESNPEIKNKAKIFDVQFANDFSDLNLKRKSRELMQLRDEYTSALRNLNKYFRLKDRRHRRIAQRELEKKRKLEHYGSVQPFSDPEFEEEEECSDEETQKNIQSAKNQEDKSKNNKQNENKVTLDKLQQKKQKDSSSPIKPSSRDLNISQNKQKNKKQNAKQDIDKNFQSKNMFPQQNTYNSKYSGSRSSGGFFSARLNRQKKVNYLTQEDQAYLDSLKRFTKDQNLQYKLEKYDTLENVEYYLNNFKENTKAYKKGQKLLKKIYTITYEKQEVDDLIIEYDQLQRHKVYTAYVTFESINLRNQAMDMFFTSTWEFILQKCLKKKHGNLKYLEDNIEGQIQKKQMKIQDAPHPGNIEWRNIGIGKSKIFFQFISILISLFLIFVVFAIVFYLEYVSNEYEGQIYDIDCSSYDISYENVLEDYNKGGNGQGLISCYCEQGDNDGEIFYGAKIQQVGWFKSNSNQLCQTYNTNIILANIMPWVIAVVLTIFQQFIEEIYGIISEMERHVRSDHESSSRVFKIFLASFLNTGIVLMLVNYKPTGGSDIFLNGSYSDFTPEWYQDVGTTIVITMFVDLLIEQSLMAFKLGWFVYKQKRDRKKPKYEDQYSDLYNGTKCQTKQEYKKLFGGYEFEVESQYAKILNLVYISFLYSSGIPIMYWIVCLILVFQYWVDKIYLIKMCKRPEKHLEELNIIVSNFLYFIIYLHIIFGIWFYSEVSIFTYATTFERNEALNARLGSVVSLFGQRIFQSHNIILGILLIILLAYYFIAEICRNIYIAVNNLMKKDKKYVLSETIIKKQEEKSRKKNISQPNTFASPVNRSNVKDLEDIENQQDKNSRNNQSTLEENQQQQEMMKSIELRTKTKEKIQKSENSDQDQTNNINNTQSLNNSSQDIKNKSLDLGRKKRSDLDENSNNNSQNNKSQGNLNKSVDFGKKQNKSAKYEKNIDLNPSDIKNQPQNAFFMSDRIINTKQQKEEYENQKDLYELQIQLQQEQQKPLEHFTIYEILSYENLQNELKKTKNYYQSLRQEMREGRKQINRKSKHLLNSLNYKMGKILEEMKKREKQTNIILKSKKINKKLIDFIQAGRTELLDQNRVFKIGGLYSYDIFENIHYKQIYEHRTLMQNVKLHHSQRYQKLREHIRDI</sequence>
<dbReference type="PANTHER" id="PTHR13018:SF135">
    <property type="entry name" value="CSC1_OSCA1-LIKE 7TM REGION DOMAIN-CONTAINING PROTEIN"/>
    <property type="match status" value="1"/>
</dbReference>
<feature type="coiled-coil region" evidence="1">
    <location>
        <begin position="1351"/>
        <end position="1420"/>
    </location>
</feature>
<keyword evidence="6" id="KW-1185">Reference proteome</keyword>
<feature type="region of interest" description="Disordered" evidence="2">
    <location>
        <begin position="461"/>
        <end position="574"/>
    </location>
</feature>
<feature type="compositionally biased region" description="Low complexity" evidence="2">
    <location>
        <begin position="522"/>
        <end position="539"/>
    </location>
</feature>
<feature type="transmembrane region" description="Helical" evidence="3">
    <location>
        <begin position="864"/>
        <end position="884"/>
    </location>
</feature>
<keyword evidence="3" id="KW-0472">Membrane</keyword>
<keyword evidence="3" id="KW-1133">Transmembrane helix</keyword>
<evidence type="ECO:0000259" key="4">
    <source>
        <dbReference type="Pfam" id="PF04547"/>
    </source>
</evidence>
<dbReference type="GO" id="GO:0005886">
    <property type="term" value="C:plasma membrane"/>
    <property type="evidence" value="ECO:0007669"/>
    <property type="project" value="TreeGrafter"/>
</dbReference>
<feature type="transmembrane region" description="Helical" evidence="3">
    <location>
        <begin position="1028"/>
        <end position="1055"/>
    </location>
</feature>
<keyword evidence="1" id="KW-0175">Coiled coil</keyword>
<feature type="transmembrane region" description="Helical" evidence="3">
    <location>
        <begin position="318"/>
        <end position="338"/>
    </location>
</feature>
<proteinExistence type="predicted"/>
<name>A0A0V0QU54_PSEPJ</name>
<feature type="compositionally biased region" description="Basic and acidic residues" evidence="2">
    <location>
        <begin position="1206"/>
        <end position="1221"/>
    </location>
</feature>
<keyword evidence="3" id="KW-0812">Transmembrane</keyword>
<reference evidence="5 6" key="1">
    <citation type="journal article" date="2015" name="Sci. Rep.">
        <title>Genome of the facultative scuticociliatosis pathogen Pseudocohnilembus persalinus provides insight into its virulence through horizontal gene transfer.</title>
        <authorList>
            <person name="Xiong J."/>
            <person name="Wang G."/>
            <person name="Cheng J."/>
            <person name="Tian M."/>
            <person name="Pan X."/>
            <person name="Warren A."/>
            <person name="Jiang C."/>
            <person name="Yuan D."/>
            <person name="Miao W."/>
        </authorList>
    </citation>
    <scope>NUCLEOTIDE SEQUENCE [LARGE SCALE GENOMIC DNA]</scope>
    <source>
        <strain evidence="5">36N120E</strain>
    </source>
</reference>
<feature type="region of interest" description="Disordered" evidence="2">
    <location>
        <begin position="1185"/>
        <end position="1318"/>
    </location>
</feature>
<feature type="transmembrane region" description="Helical" evidence="3">
    <location>
        <begin position="904"/>
        <end position="924"/>
    </location>
</feature>
<dbReference type="EMBL" id="LDAU01000104">
    <property type="protein sequence ID" value="KRX05790.1"/>
    <property type="molecule type" value="Genomic_DNA"/>
</dbReference>
<feature type="compositionally biased region" description="Acidic residues" evidence="2">
    <location>
        <begin position="472"/>
        <end position="483"/>
    </location>
</feature>
<feature type="compositionally biased region" description="Low complexity" evidence="2">
    <location>
        <begin position="1259"/>
        <end position="1276"/>
    </location>
</feature>
<feature type="compositionally biased region" description="Polar residues" evidence="2">
    <location>
        <begin position="1192"/>
        <end position="1205"/>
    </location>
</feature>
<feature type="transmembrane region" description="Helical" evidence="3">
    <location>
        <begin position="1075"/>
        <end position="1098"/>
    </location>
</feature>
<feature type="transmembrane region" description="Helical" evidence="3">
    <location>
        <begin position="953"/>
        <end position="977"/>
    </location>
</feature>
<organism evidence="5 6">
    <name type="scientific">Pseudocohnilembus persalinus</name>
    <name type="common">Ciliate</name>
    <dbReference type="NCBI Taxonomy" id="266149"/>
    <lineage>
        <taxon>Eukaryota</taxon>
        <taxon>Sar</taxon>
        <taxon>Alveolata</taxon>
        <taxon>Ciliophora</taxon>
        <taxon>Intramacronucleata</taxon>
        <taxon>Oligohymenophorea</taxon>
        <taxon>Scuticociliatia</taxon>
        <taxon>Philasterida</taxon>
        <taxon>Pseudocohnilembidae</taxon>
        <taxon>Pseudocohnilembus</taxon>
    </lineage>
</organism>
<feature type="compositionally biased region" description="Polar residues" evidence="2">
    <location>
        <begin position="1222"/>
        <end position="1237"/>
    </location>
</feature>
<evidence type="ECO:0000256" key="1">
    <source>
        <dbReference type="SAM" id="Coils"/>
    </source>
</evidence>
<dbReference type="GO" id="GO:0005227">
    <property type="term" value="F:calcium-activated cation channel activity"/>
    <property type="evidence" value="ECO:0007669"/>
    <property type="project" value="InterPro"/>
</dbReference>
<evidence type="ECO:0000256" key="2">
    <source>
        <dbReference type="SAM" id="MobiDB-lite"/>
    </source>
</evidence>
<evidence type="ECO:0000256" key="3">
    <source>
        <dbReference type="SAM" id="Phobius"/>
    </source>
</evidence>
<feature type="domain" description="Anoctamin transmembrane" evidence="4">
    <location>
        <begin position="753"/>
        <end position="1129"/>
    </location>
</feature>
<feature type="compositionally biased region" description="Basic and acidic residues" evidence="2">
    <location>
        <begin position="494"/>
        <end position="521"/>
    </location>
</feature>
<dbReference type="InParanoid" id="A0A0V0QU54"/>
<feature type="compositionally biased region" description="Basic and acidic residues" evidence="2">
    <location>
        <begin position="1239"/>
        <end position="1256"/>
    </location>
</feature>
<protein>
    <recommendedName>
        <fullName evidence="4">Anoctamin transmembrane domain-containing protein</fullName>
    </recommendedName>
</protein>
<comment type="caution">
    <text evidence="5">The sequence shown here is derived from an EMBL/GenBank/DDBJ whole genome shotgun (WGS) entry which is preliminary data.</text>
</comment>
<dbReference type="InterPro" id="IPR045122">
    <property type="entry name" value="Csc1-like"/>
</dbReference>
<evidence type="ECO:0000313" key="6">
    <source>
        <dbReference type="Proteomes" id="UP000054937"/>
    </source>
</evidence>
<dbReference type="OrthoDB" id="297739at2759"/>
<feature type="transmembrane region" description="Helical" evidence="3">
    <location>
        <begin position="1136"/>
        <end position="1152"/>
    </location>
</feature>
<evidence type="ECO:0000313" key="5">
    <source>
        <dbReference type="EMBL" id="KRX05790.1"/>
    </source>
</evidence>
<feature type="compositionally biased region" description="Low complexity" evidence="2">
    <location>
        <begin position="1296"/>
        <end position="1313"/>
    </location>
</feature>
<gene>
    <name evidence="5" type="ORF">PPERSA_02322</name>
</gene>
<dbReference type="InterPro" id="IPR049452">
    <property type="entry name" value="Anoctamin_TM"/>
</dbReference>
<accession>A0A0V0QU54</accession>
<dbReference type="PANTHER" id="PTHR13018">
    <property type="entry name" value="PROBABLE MEMBRANE PROTEIN DUF221-RELATED"/>
    <property type="match status" value="1"/>
</dbReference>
<dbReference type="Proteomes" id="UP000054937">
    <property type="component" value="Unassembled WGS sequence"/>
</dbReference>